<gene>
    <name evidence="2" type="ORF">MEA186_24442</name>
</gene>
<dbReference type="EMBL" id="AGSN01000170">
    <property type="protein sequence ID" value="EHH09338.1"/>
    <property type="molecule type" value="Genomic_DNA"/>
</dbReference>
<evidence type="ECO:0000313" key="2">
    <source>
        <dbReference type="EMBL" id="EHH09338.1"/>
    </source>
</evidence>
<evidence type="ECO:0000313" key="3">
    <source>
        <dbReference type="Proteomes" id="UP000002949"/>
    </source>
</evidence>
<name>G6YFY4_9HYPH</name>
<dbReference type="KEGG" id="mamo:A6B35_30270"/>
<proteinExistence type="predicted"/>
<organism evidence="2 3">
    <name type="scientific">Mesorhizobium amorphae CCNWGS0123</name>
    <dbReference type="NCBI Taxonomy" id="1082933"/>
    <lineage>
        <taxon>Bacteria</taxon>
        <taxon>Pseudomonadati</taxon>
        <taxon>Pseudomonadota</taxon>
        <taxon>Alphaproteobacteria</taxon>
        <taxon>Hyphomicrobiales</taxon>
        <taxon>Phyllobacteriaceae</taxon>
        <taxon>Mesorhizobium</taxon>
    </lineage>
</organism>
<feature type="compositionally biased region" description="Basic and acidic residues" evidence="1">
    <location>
        <begin position="47"/>
        <end position="63"/>
    </location>
</feature>
<keyword evidence="3" id="KW-1185">Reference proteome</keyword>
<dbReference type="PATRIC" id="fig|1082933.3.peg.4744"/>
<evidence type="ECO:0000256" key="1">
    <source>
        <dbReference type="SAM" id="MobiDB-lite"/>
    </source>
</evidence>
<reference evidence="2 3" key="1">
    <citation type="journal article" date="2012" name="J. Bacteriol.">
        <title>Draft Genome Sequence of Plant Growth-Promoting Rhizobium Mesorhizobium amorphae, Isolated from Zinc-Lead Mine Tailings.</title>
        <authorList>
            <person name="Hao X."/>
            <person name="Lin Y."/>
            <person name="Johnstone L."/>
            <person name="Baltrus D.A."/>
            <person name="Miller S.J."/>
            <person name="Wei G."/>
            <person name="Rensing C."/>
        </authorList>
    </citation>
    <scope>NUCLEOTIDE SEQUENCE [LARGE SCALE GENOMIC DNA]</scope>
    <source>
        <strain evidence="2 3">CCNWGS0123</strain>
    </source>
</reference>
<feature type="region of interest" description="Disordered" evidence="1">
    <location>
        <begin position="27"/>
        <end position="63"/>
    </location>
</feature>
<sequence length="63" mass="7233">MLGLVRAERDGRRDFMMAHPILKVAVGQPGSRNKSNALHPVIRKRPRPEAMNEDKDKSRQKIE</sequence>
<protein>
    <submittedName>
        <fullName evidence="2">Uncharacterized protein</fullName>
    </submittedName>
</protein>
<dbReference type="AlphaFoldDB" id="G6YFY4"/>
<accession>G6YFY4</accession>
<dbReference type="Proteomes" id="UP000002949">
    <property type="component" value="Unassembled WGS sequence"/>
</dbReference>